<dbReference type="OrthoDB" id="10263222at2759"/>
<gene>
    <name evidence="1" type="primary">LAS1</name>
    <name evidence="1" type="ORF">N0V89_003420</name>
</gene>
<accession>A0A9W9CBG8</accession>
<evidence type="ECO:0000313" key="1">
    <source>
        <dbReference type="EMBL" id="KAJ4355404.1"/>
    </source>
</evidence>
<dbReference type="AlphaFoldDB" id="A0A9W9CBG8"/>
<name>A0A9W9CBG8_9PLEO</name>
<dbReference type="EMBL" id="JAPEUX010000003">
    <property type="protein sequence ID" value="KAJ4355404.1"/>
    <property type="molecule type" value="Genomic_DNA"/>
</dbReference>
<dbReference type="GO" id="GO:0000460">
    <property type="term" value="P:maturation of 5.8S rRNA"/>
    <property type="evidence" value="ECO:0007669"/>
    <property type="project" value="TreeGrafter"/>
</dbReference>
<dbReference type="GeneID" id="80906950"/>
<dbReference type="PANTHER" id="PTHR15002">
    <property type="entry name" value="RIBOSOMAL BIOGENESIS PROTEIN LAS1L"/>
    <property type="match status" value="1"/>
</dbReference>
<reference evidence="1" key="1">
    <citation type="submission" date="2022-10" db="EMBL/GenBank/DDBJ databases">
        <title>Tapping the CABI collections for fungal endophytes: first genome assemblies for Collariella, Neodidymelliopsis, Ascochyta clinopodiicola, Didymella pomorum, Didymosphaeria variabile, Neocosmospora piperis and Neocucurbitaria cava.</title>
        <authorList>
            <person name="Hill R."/>
        </authorList>
    </citation>
    <scope>NUCLEOTIDE SEQUENCE</scope>
    <source>
        <strain evidence="1">IMI 356815</strain>
    </source>
</reference>
<dbReference type="Pfam" id="PF04031">
    <property type="entry name" value="Las1"/>
    <property type="match status" value="1"/>
</dbReference>
<dbReference type="RefSeq" id="XP_056072530.1">
    <property type="nucleotide sequence ID" value="XM_056212222.1"/>
</dbReference>
<dbReference type="Proteomes" id="UP001140513">
    <property type="component" value="Unassembled WGS sequence"/>
</dbReference>
<protein>
    <submittedName>
        <fullName evidence="1">rRNA-processing protein las1</fullName>
    </submittedName>
</protein>
<dbReference type="GO" id="GO:0000470">
    <property type="term" value="P:maturation of LSU-rRNA"/>
    <property type="evidence" value="ECO:0007669"/>
    <property type="project" value="TreeGrafter"/>
</dbReference>
<comment type="caution">
    <text evidence="1">The sequence shown here is derived from an EMBL/GenBank/DDBJ whole genome shotgun (WGS) entry which is preliminary data.</text>
</comment>
<dbReference type="GO" id="GO:0004519">
    <property type="term" value="F:endonuclease activity"/>
    <property type="evidence" value="ECO:0007669"/>
    <property type="project" value="InterPro"/>
</dbReference>
<evidence type="ECO:0000313" key="2">
    <source>
        <dbReference type="Proteomes" id="UP001140513"/>
    </source>
</evidence>
<dbReference type="InterPro" id="IPR007174">
    <property type="entry name" value="Las1"/>
</dbReference>
<dbReference type="GO" id="GO:0030687">
    <property type="term" value="C:preribosome, large subunit precursor"/>
    <property type="evidence" value="ECO:0007669"/>
    <property type="project" value="TreeGrafter"/>
</dbReference>
<dbReference type="PANTHER" id="PTHR15002:SF0">
    <property type="entry name" value="RIBOSOMAL BIOGENESIS PROTEIN LAS1L"/>
    <property type="match status" value="1"/>
</dbReference>
<keyword evidence="2" id="KW-1185">Reference proteome</keyword>
<sequence length="420" mass="47170">MAPQFIVTPWRDANELLTVRRELYSDTLDKRERAVNKVHAWRARKFELPLLLESTADIAEATLRDEDQALASHTLRLVYATAVSRFVTGLLDTQTDLARLSTLSQAPPQISVSLRETRHRIVHRHLPSLAELQRAAKESLAWLWEHYWSHLDALLAPTASAPQLDEREVKERLQGVLKSYVKERKVEIKNKSKETRAADNAVRSWFGIEAPRDMKTRSLVDLLVAEKNILPVGKKLGSSMEGAYLIWTPFITALGILDSSFSEALTERMVDVLSAPARGVDSVEDDPAREGMCAWVAKMVDQTKDHARTRHLFDNALSLCLTTPTFWTLKLADSILKDPAVPGRTSWLAILEAAKLDGEDEAQELQVKGADQMDVDAIEAGLPVEQTVGEGEKIRGPQKYPGLWRPRPIGWIPPGWLEDE</sequence>
<dbReference type="GO" id="GO:0090730">
    <property type="term" value="C:Las1 complex"/>
    <property type="evidence" value="ECO:0007669"/>
    <property type="project" value="InterPro"/>
</dbReference>
<proteinExistence type="predicted"/>
<organism evidence="1 2">
    <name type="scientific">Didymosphaeria variabile</name>
    <dbReference type="NCBI Taxonomy" id="1932322"/>
    <lineage>
        <taxon>Eukaryota</taxon>
        <taxon>Fungi</taxon>
        <taxon>Dikarya</taxon>
        <taxon>Ascomycota</taxon>
        <taxon>Pezizomycotina</taxon>
        <taxon>Dothideomycetes</taxon>
        <taxon>Pleosporomycetidae</taxon>
        <taxon>Pleosporales</taxon>
        <taxon>Massarineae</taxon>
        <taxon>Didymosphaeriaceae</taxon>
        <taxon>Didymosphaeria</taxon>
    </lineage>
</organism>